<dbReference type="Proteomes" id="UP000077671">
    <property type="component" value="Unassembled WGS sequence"/>
</dbReference>
<reference evidence="4" key="1">
    <citation type="submission" date="2016-04" db="EMBL/GenBank/DDBJ databases">
        <authorList>
            <person name="Nguyen H.D."/>
            <person name="Kesanakurti P."/>
            <person name="Cullis J."/>
            <person name="Levesque C.A."/>
            <person name="Hambleton S."/>
        </authorList>
    </citation>
    <scope>NUCLEOTIDE SEQUENCE</scope>
    <source>
        <strain evidence="4">DAOMC 238032</strain>
    </source>
</reference>
<sequence>MQFSHFVFLGATVLSAGMVAAQASNGLTVQTLAALTTCIPNRLIWSGGVAPFAVSLIVPGTPTSVLARLGTGITDQFYVYTPDGKTSGILSGDSVAVYVQDAGGFFSASAGFPVVSGGGCANNPSSSAAAGSSSAAASTASSSAVASTTAASTTTTAAAVTSSTSTSTASRSTSTSTSSTAAPTTSAPANAAAPRFNGLTAVVAGAVGVAAAALL</sequence>
<dbReference type="EMBL" id="CAJHJG010002280">
    <property type="protein sequence ID" value="CAD6919330.1"/>
    <property type="molecule type" value="Genomic_DNA"/>
</dbReference>
<organism evidence="4 5">
    <name type="scientific">Tilletia caries</name>
    <name type="common">wheat bunt fungus</name>
    <dbReference type="NCBI Taxonomy" id="13290"/>
    <lineage>
        <taxon>Eukaryota</taxon>
        <taxon>Fungi</taxon>
        <taxon>Dikarya</taxon>
        <taxon>Basidiomycota</taxon>
        <taxon>Ustilaginomycotina</taxon>
        <taxon>Exobasidiomycetes</taxon>
        <taxon>Tilletiales</taxon>
        <taxon>Tilletiaceae</taxon>
        <taxon>Tilletia</taxon>
    </lineage>
</organism>
<gene>
    <name evidence="4" type="ORF">A4X03_0g1989</name>
    <name evidence="3" type="ORF">JKIAZH3_G8696</name>
</gene>
<comment type="caution">
    <text evidence="4">The sequence shown here is derived from an EMBL/GenBank/DDBJ whole genome shotgun (WGS) entry which is preliminary data.</text>
</comment>
<feature type="signal peptide" evidence="2">
    <location>
        <begin position="1"/>
        <end position="23"/>
    </location>
</feature>
<protein>
    <submittedName>
        <fullName evidence="4">Uncharacterized protein</fullName>
    </submittedName>
</protein>
<reference evidence="3" key="3">
    <citation type="submission" date="2020-10" db="EMBL/GenBank/DDBJ databases">
        <authorList>
            <person name="Sedaghatjoo S."/>
        </authorList>
    </citation>
    <scope>NUCLEOTIDE SEQUENCE</scope>
    <source>
        <strain evidence="3">AZH3</strain>
    </source>
</reference>
<proteinExistence type="predicted"/>
<keyword evidence="6" id="KW-1185">Reference proteome</keyword>
<evidence type="ECO:0000313" key="4">
    <source>
        <dbReference type="EMBL" id="KAE8263026.1"/>
    </source>
</evidence>
<dbReference type="Proteomes" id="UP000836402">
    <property type="component" value="Unassembled WGS sequence"/>
</dbReference>
<evidence type="ECO:0000313" key="6">
    <source>
        <dbReference type="Proteomes" id="UP000836402"/>
    </source>
</evidence>
<keyword evidence="2" id="KW-0732">Signal</keyword>
<evidence type="ECO:0000256" key="2">
    <source>
        <dbReference type="SAM" id="SignalP"/>
    </source>
</evidence>
<feature type="region of interest" description="Disordered" evidence="1">
    <location>
        <begin position="156"/>
        <end position="190"/>
    </location>
</feature>
<dbReference type="EMBL" id="LWDD02000179">
    <property type="protein sequence ID" value="KAE8263026.1"/>
    <property type="molecule type" value="Genomic_DNA"/>
</dbReference>
<feature type="chain" id="PRO_5044550214" evidence="2">
    <location>
        <begin position="24"/>
        <end position="215"/>
    </location>
</feature>
<accession>A0A177UW18</accession>
<evidence type="ECO:0000256" key="1">
    <source>
        <dbReference type="SAM" id="MobiDB-lite"/>
    </source>
</evidence>
<reference evidence="4" key="2">
    <citation type="journal article" date="2019" name="IMA Fungus">
        <title>Genome sequencing and comparison of five Tilletia species to identify candidate genes for the detection of regulated species infecting wheat.</title>
        <authorList>
            <person name="Nguyen H.D.T."/>
            <person name="Sultana T."/>
            <person name="Kesanakurti P."/>
            <person name="Hambleton S."/>
        </authorList>
    </citation>
    <scope>NUCLEOTIDE SEQUENCE</scope>
    <source>
        <strain evidence="4">DAOMC 238032</strain>
    </source>
</reference>
<evidence type="ECO:0000313" key="3">
    <source>
        <dbReference type="EMBL" id="CAD6919330.1"/>
    </source>
</evidence>
<name>A0A177UW18_9BASI</name>
<evidence type="ECO:0000313" key="5">
    <source>
        <dbReference type="Proteomes" id="UP000077671"/>
    </source>
</evidence>
<dbReference type="AlphaFoldDB" id="A0A177UW18"/>